<evidence type="ECO:0000259" key="5">
    <source>
        <dbReference type="Pfam" id="PF02797"/>
    </source>
</evidence>
<reference evidence="6 7" key="1">
    <citation type="journal article" date="2016" name="Genome Biol. Evol.">
        <title>Draft genome sequence of an aflatoxigenic Aspergillus species, A. bombycis.</title>
        <authorList>
            <person name="Moore G.G."/>
            <person name="Mack B.M."/>
            <person name="Beltz S.B."/>
            <person name="Gilbert M.K."/>
        </authorList>
    </citation>
    <scope>NUCLEOTIDE SEQUENCE [LARGE SCALE GENOMIC DNA]</scope>
    <source>
        <strain evidence="7">NRRL 26010</strain>
    </source>
</reference>
<evidence type="ECO:0000256" key="3">
    <source>
        <dbReference type="RuleBase" id="RU003633"/>
    </source>
</evidence>
<organism evidence="6 7">
    <name type="scientific">Aspergillus bombycis</name>
    <dbReference type="NCBI Taxonomy" id="109264"/>
    <lineage>
        <taxon>Eukaryota</taxon>
        <taxon>Fungi</taxon>
        <taxon>Dikarya</taxon>
        <taxon>Ascomycota</taxon>
        <taxon>Pezizomycotina</taxon>
        <taxon>Eurotiomycetes</taxon>
        <taxon>Eurotiomycetidae</taxon>
        <taxon>Eurotiales</taxon>
        <taxon>Aspergillaceae</taxon>
        <taxon>Aspergillus</taxon>
    </lineage>
</organism>
<keyword evidence="2 3" id="KW-0808">Transferase</keyword>
<dbReference type="AlphaFoldDB" id="A0A1F7ZX70"/>
<dbReference type="InterPro" id="IPR012328">
    <property type="entry name" value="Chalcone/stilbene_synt_C"/>
</dbReference>
<keyword evidence="3" id="KW-0012">Acyltransferase</keyword>
<feature type="domain" description="Chalcone/stilbene synthase C-terminal" evidence="5">
    <location>
        <begin position="204"/>
        <end position="348"/>
    </location>
</feature>
<dbReference type="GO" id="GO:0030639">
    <property type="term" value="P:polyketide biosynthetic process"/>
    <property type="evidence" value="ECO:0007669"/>
    <property type="project" value="TreeGrafter"/>
</dbReference>
<dbReference type="InterPro" id="IPR011141">
    <property type="entry name" value="Polyketide_synthase_type-III"/>
</dbReference>
<dbReference type="EMBL" id="LYCR01000060">
    <property type="protein sequence ID" value="OGM44081.1"/>
    <property type="molecule type" value="Genomic_DNA"/>
</dbReference>
<dbReference type="OrthoDB" id="329835at2759"/>
<dbReference type="InterPro" id="IPR001099">
    <property type="entry name" value="Chalcone/stilbene_synt_N"/>
</dbReference>
<dbReference type="Gene3D" id="3.40.47.10">
    <property type="match status" value="2"/>
</dbReference>
<protein>
    <submittedName>
        <fullName evidence="6">Chalcone synthase</fullName>
    </submittedName>
</protein>
<dbReference type="Pfam" id="PF00195">
    <property type="entry name" value="Chal_sti_synt_N"/>
    <property type="match status" value="1"/>
</dbReference>
<dbReference type="SUPFAM" id="SSF53901">
    <property type="entry name" value="Thiolase-like"/>
    <property type="match status" value="2"/>
</dbReference>
<dbReference type="GeneID" id="34450662"/>
<evidence type="ECO:0000313" key="6">
    <source>
        <dbReference type="EMBL" id="OGM44081.1"/>
    </source>
</evidence>
<sequence length="357" mass="38440">MSRERPLPWLLKLIEINERTKIENRYSVLPIDYPIWLQDYILSNTECDNMFKQYGIPLAILAATQAIADWGGNPMDITHVVAMTCTSTSSPGFDCTLCQELGLAKHVRRTLLNGITCAGSVAALRTAYDLLLGATQQGKPGRALVIATETQTVYIKGWLDIVARESIPNLAPTLFGDGASALVLSNGVGVKESEREPIWNIHGAQSTLLDEAGNIGIQCTPTGIMPIISKEVPRLVQAALPPSFGNLISNCSSLRLEESNFDPTTYDWALHPGGQAILTAAENALGLSSDDHLRMSYKCYSNAGNTSSVTVLSILHQLARGYREGSPGRTKVIGAAFGADITMEIIALTKPSCGSVH</sequence>
<name>A0A1F7ZX70_9EURO</name>
<comment type="caution">
    <text evidence="6">The sequence shown here is derived from an EMBL/GenBank/DDBJ whole genome shotgun (WGS) entry which is preliminary data.</text>
</comment>
<accession>A0A1F7ZX70</accession>
<dbReference type="PANTHER" id="PTHR11877:SF46">
    <property type="entry name" value="TYPE III POLYKETIDE SYNTHASE A"/>
    <property type="match status" value="1"/>
</dbReference>
<keyword evidence="7" id="KW-1185">Reference proteome</keyword>
<dbReference type="InterPro" id="IPR016039">
    <property type="entry name" value="Thiolase-like"/>
</dbReference>
<feature type="domain" description="Chalcone/stilbene synthase N-terminal" evidence="4">
    <location>
        <begin position="20"/>
        <end position="184"/>
    </location>
</feature>
<dbReference type="SMR" id="A0A1F7ZX70"/>
<dbReference type="PIRSF" id="PIRSF000451">
    <property type="entry name" value="PKS_III"/>
    <property type="match status" value="1"/>
</dbReference>
<dbReference type="RefSeq" id="XP_022387798.1">
    <property type="nucleotide sequence ID" value="XM_022534401.1"/>
</dbReference>
<dbReference type="Proteomes" id="UP000179179">
    <property type="component" value="Unassembled WGS sequence"/>
</dbReference>
<dbReference type="STRING" id="109264.A0A1F7ZX70"/>
<evidence type="ECO:0000256" key="1">
    <source>
        <dbReference type="ARBA" id="ARBA00005531"/>
    </source>
</evidence>
<comment type="similarity">
    <text evidence="1 3">Belongs to the thiolase-like superfamily. Chalcone/stilbene synthases family.</text>
</comment>
<gene>
    <name evidence="6" type="ORF">ABOM_007272</name>
</gene>
<evidence type="ECO:0000256" key="2">
    <source>
        <dbReference type="ARBA" id="ARBA00022679"/>
    </source>
</evidence>
<proteinExistence type="inferred from homology"/>
<dbReference type="GO" id="GO:0016747">
    <property type="term" value="F:acyltransferase activity, transferring groups other than amino-acyl groups"/>
    <property type="evidence" value="ECO:0007669"/>
    <property type="project" value="InterPro"/>
</dbReference>
<evidence type="ECO:0000313" key="7">
    <source>
        <dbReference type="Proteomes" id="UP000179179"/>
    </source>
</evidence>
<evidence type="ECO:0000259" key="4">
    <source>
        <dbReference type="Pfam" id="PF00195"/>
    </source>
</evidence>
<dbReference type="PANTHER" id="PTHR11877">
    <property type="entry name" value="HYDROXYMETHYLGLUTARYL-COA SYNTHASE"/>
    <property type="match status" value="1"/>
</dbReference>
<dbReference type="Pfam" id="PF02797">
    <property type="entry name" value="Chal_sti_synt_C"/>
    <property type="match status" value="1"/>
</dbReference>